<gene>
    <name evidence="1" type="ORF">FJW00_00065</name>
</gene>
<dbReference type="RefSeq" id="WP_140922664.1">
    <property type="nucleotide sequence ID" value="NZ_VHIZ01000002.1"/>
</dbReference>
<reference evidence="1 2" key="1">
    <citation type="submission" date="2019-06" db="EMBL/GenBank/DDBJ databases">
        <title>Taxogenomics and systematics of the genus Pantoea.</title>
        <authorList>
            <person name="Tambong J.T."/>
        </authorList>
    </citation>
    <scope>NUCLEOTIDE SEQUENCE [LARGE SCALE GENOMIC DNA]</scope>
    <source>
        <strain evidence="1 2">LMG 2558</strain>
    </source>
</reference>
<evidence type="ECO:0000313" key="1">
    <source>
        <dbReference type="EMBL" id="TPV35138.1"/>
    </source>
</evidence>
<dbReference type="Pfam" id="PF26075">
    <property type="entry name" value="Phage_Adaptor_PhiTE"/>
    <property type="match status" value="1"/>
</dbReference>
<comment type="caution">
    <text evidence="1">The sequence shown here is derived from an EMBL/GenBank/DDBJ whole genome shotgun (WGS) entry which is preliminary data.</text>
</comment>
<dbReference type="EMBL" id="VHIZ01000002">
    <property type="protein sequence ID" value="TPV35138.1"/>
    <property type="molecule type" value="Genomic_DNA"/>
</dbReference>
<organism evidence="1 2">
    <name type="scientific">Pantoea anthophila</name>
    <dbReference type="NCBI Taxonomy" id="470931"/>
    <lineage>
        <taxon>Bacteria</taxon>
        <taxon>Pseudomonadati</taxon>
        <taxon>Pseudomonadota</taxon>
        <taxon>Gammaproteobacteria</taxon>
        <taxon>Enterobacterales</taxon>
        <taxon>Erwiniaceae</taxon>
        <taxon>Pantoea</taxon>
    </lineage>
</organism>
<keyword evidence="2" id="KW-1185">Reference proteome</keyword>
<accession>A0ABY2ZIY1</accession>
<name>A0ABY2ZIY1_9GAMM</name>
<proteinExistence type="predicted"/>
<evidence type="ECO:0000313" key="2">
    <source>
        <dbReference type="Proteomes" id="UP000316142"/>
    </source>
</evidence>
<dbReference type="Proteomes" id="UP000316142">
    <property type="component" value="Unassembled WGS sequence"/>
</dbReference>
<dbReference type="InterPro" id="IPR058761">
    <property type="entry name" value="PhiTE_adapter-like"/>
</dbReference>
<protein>
    <submittedName>
        <fullName evidence="1">Uncharacterized protein</fullName>
    </submittedName>
</protein>
<sequence>MATTEQIEKVRAYAYFPSQAQLPDLVIASKIDMWADVHGDTPQTLYKALLDCLRYLVYTDPVYAAGGGTGGNSRTEQVGQVQVTTETTGEYVSKWKRILDGYLSGDLSFPGIRSPKGKSVIIGGVDRREIDKVNSNPYSVNGLLRDGRDRFKIIRGESE</sequence>